<evidence type="ECO:0000256" key="5">
    <source>
        <dbReference type="ARBA" id="ARBA00023157"/>
    </source>
</evidence>
<dbReference type="RefSeq" id="XP_015517821.2">
    <property type="nucleotide sequence ID" value="XM_015662335.2"/>
</dbReference>
<keyword evidence="3 7" id="KW-0646">Protease inhibitor</keyword>
<keyword evidence="5 7" id="KW-1015">Disulfide bond</keyword>
<comment type="caution">
    <text evidence="7">Lacks conserved residue(s) required for the propagation of feature annotation.</text>
</comment>
<dbReference type="Proteomes" id="UP000829291">
    <property type="component" value="Chromosome 4"/>
</dbReference>
<keyword evidence="4 7" id="KW-0722">Serine protease inhibitor</keyword>
<organism evidence="11">
    <name type="scientific">Neodiprion lecontei</name>
    <name type="common">Redheaded pine sawfly</name>
    <dbReference type="NCBI Taxonomy" id="441921"/>
    <lineage>
        <taxon>Eukaryota</taxon>
        <taxon>Metazoa</taxon>
        <taxon>Ecdysozoa</taxon>
        <taxon>Arthropoda</taxon>
        <taxon>Hexapoda</taxon>
        <taxon>Insecta</taxon>
        <taxon>Pterygota</taxon>
        <taxon>Neoptera</taxon>
        <taxon>Endopterygota</taxon>
        <taxon>Hymenoptera</taxon>
        <taxon>Tenthredinoidea</taxon>
        <taxon>Diprionidae</taxon>
        <taxon>Diprioninae</taxon>
        <taxon>Neodiprion</taxon>
    </lineage>
</organism>
<comment type="similarity">
    <text evidence="6 7">Belongs to the protease inhibitor I19 family.</text>
</comment>
<dbReference type="InterPro" id="IPR008037">
    <property type="entry name" value="Pacifastin_dom"/>
</dbReference>
<evidence type="ECO:0000256" key="3">
    <source>
        <dbReference type="ARBA" id="ARBA00022690"/>
    </source>
</evidence>
<keyword evidence="8" id="KW-0732">Signal</keyword>
<feature type="domain" description="Pacifastin" evidence="9">
    <location>
        <begin position="181"/>
        <end position="216"/>
    </location>
</feature>
<dbReference type="PROSITE" id="PS51446">
    <property type="entry name" value="PACIFASTIN"/>
    <property type="match status" value="3"/>
</dbReference>
<evidence type="ECO:0000313" key="10">
    <source>
        <dbReference type="Proteomes" id="UP000829291"/>
    </source>
</evidence>
<dbReference type="OrthoDB" id="7655988at2759"/>
<evidence type="ECO:0000256" key="4">
    <source>
        <dbReference type="ARBA" id="ARBA00022900"/>
    </source>
</evidence>
<proteinExistence type="inferred from homology"/>
<evidence type="ECO:0000313" key="11">
    <source>
        <dbReference type="RefSeq" id="XP_015517821.2"/>
    </source>
</evidence>
<comment type="subcellular location">
    <subcellularLocation>
        <location evidence="1">Secreted</location>
    </subcellularLocation>
</comment>
<feature type="signal peptide" evidence="8">
    <location>
        <begin position="1"/>
        <end position="21"/>
    </location>
</feature>
<dbReference type="SUPFAM" id="SSF57283">
    <property type="entry name" value="PMP inhibitors"/>
    <property type="match status" value="4"/>
</dbReference>
<feature type="disulfide bond" evidence="7">
    <location>
        <begin position="184"/>
        <end position="199"/>
    </location>
</feature>
<feature type="disulfide bond" evidence="7">
    <location>
        <begin position="32"/>
        <end position="47"/>
    </location>
</feature>
<feature type="domain" description="Pacifastin" evidence="9">
    <location>
        <begin position="138"/>
        <end position="173"/>
    </location>
</feature>
<feature type="disulfide bond" evidence="7">
    <location>
        <begin position="141"/>
        <end position="156"/>
    </location>
</feature>
<keyword evidence="10" id="KW-1185">Reference proteome</keyword>
<evidence type="ECO:0000259" key="9">
    <source>
        <dbReference type="PROSITE" id="PS51446"/>
    </source>
</evidence>
<dbReference type="AlphaFoldDB" id="A0A6J0BSQ4"/>
<dbReference type="KEGG" id="nlo:107222825"/>
<evidence type="ECO:0000256" key="2">
    <source>
        <dbReference type="ARBA" id="ARBA00022525"/>
    </source>
</evidence>
<feature type="chain" id="PRO_5047393419" evidence="8">
    <location>
        <begin position="22"/>
        <end position="225"/>
    </location>
</feature>
<name>A0A6J0BSQ4_NEOLC</name>
<evidence type="ECO:0000256" key="8">
    <source>
        <dbReference type="SAM" id="SignalP"/>
    </source>
</evidence>
<dbReference type="GeneID" id="107222825"/>
<keyword evidence="2" id="KW-0964">Secreted</keyword>
<protein>
    <submittedName>
        <fullName evidence="11">Pacifastin-like protease inhibitor cvp4 isoform X1</fullName>
    </submittedName>
</protein>
<dbReference type="InParanoid" id="A0A6J0BSQ4"/>
<evidence type="ECO:0000256" key="7">
    <source>
        <dbReference type="PROSITE-ProRule" id="PRU00776"/>
    </source>
</evidence>
<evidence type="ECO:0000256" key="6">
    <source>
        <dbReference type="ARBA" id="ARBA00029459"/>
    </source>
</evidence>
<dbReference type="Pfam" id="PF05375">
    <property type="entry name" value="Pacifastin_I"/>
    <property type="match status" value="4"/>
</dbReference>
<dbReference type="InterPro" id="IPR036201">
    <property type="entry name" value="Pacifastin_dom_sf"/>
</dbReference>
<feature type="domain" description="Pacifastin" evidence="9">
    <location>
        <begin position="29"/>
        <end position="64"/>
    </location>
</feature>
<sequence length="225" mass="25071">MMKSLRVCSVILVVLAIGIHGHPSGQVRQQICTPGTQTKIDCNTCTCSQDGTALACTKMMCVQIPKEYLNADGSLKLPHQDNPLLRTKRDQVCQPNAVRIWDCNTCRCNPQGTAEACTRSICPKPQELPRVRRDLPNPLKCKPNEGFMDDCNHCWCSRDGRSAACTLMACPPNNLTRQRRETRCTPNERFMDDCNHCTCSPDGRSAICTLMACLPKDFKPPSLRT</sequence>
<evidence type="ECO:0000256" key="1">
    <source>
        <dbReference type="ARBA" id="ARBA00004613"/>
    </source>
</evidence>
<gene>
    <name evidence="11" type="primary">LOC107222825</name>
</gene>
<reference evidence="11" key="1">
    <citation type="submission" date="2025-08" db="UniProtKB">
        <authorList>
            <consortium name="RefSeq"/>
        </authorList>
    </citation>
    <scope>IDENTIFICATION</scope>
    <source>
        <tissue evidence="11">Thorax and Abdomen</tissue>
    </source>
</reference>
<accession>A0A6J0BSQ4</accession>
<dbReference type="GO" id="GO:0005576">
    <property type="term" value="C:extracellular region"/>
    <property type="evidence" value="ECO:0007669"/>
    <property type="project" value="UniProtKB-SubCell"/>
</dbReference>
<dbReference type="GO" id="GO:0004867">
    <property type="term" value="F:serine-type endopeptidase inhibitor activity"/>
    <property type="evidence" value="ECO:0007669"/>
    <property type="project" value="UniProtKB-UniRule"/>
</dbReference>